<comment type="caution">
    <text evidence="3">The sequence shown here is derived from an EMBL/GenBank/DDBJ whole genome shotgun (WGS) entry which is preliminary data.</text>
</comment>
<protein>
    <recommendedName>
        <fullName evidence="2">NIF system FeS cluster assembly NifU C-terminal domain-containing protein</fullName>
    </recommendedName>
</protein>
<dbReference type="Proteomes" id="UP000317881">
    <property type="component" value="Unassembled WGS sequence"/>
</dbReference>
<gene>
    <name evidence="3" type="ORF">SSP24_29950</name>
</gene>
<evidence type="ECO:0000313" key="4">
    <source>
        <dbReference type="Proteomes" id="UP000317881"/>
    </source>
</evidence>
<evidence type="ECO:0000259" key="2">
    <source>
        <dbReference type="Pfam" id="PF01106"/>
    </source>
</evidence>
<keyword evidence="4" id="KW-1185">Reference proteome</keyword>
<dbReference type="EMBL" id="BJND01000020">
    <property type="protein sequence ID" value="GEC05340.1"/>
    <property type="molecule type" value="Genomic_DNA"/>
</dbReference>
<dbReference type="GO" id="GO:0051536">
    <property type="term" value="F:iron-sulfur cluster binding"/>
    <property type="evidence" value="ECO:0007669"/>
    <property type="project" value="InterPro"/>
</dbReference>
<dbReference type="InterPro" id="IPR034904">
    <property type="entry name" value="FSCA_dom_sf"/>
</dbReference>
<dbReference type="GO" id="GO:0016226">
    <property type="term" value="P:iron-sulfur cluster assembly"/>
    <property type="evidence" value="ECO:0007669"/>
    <property type="project" value="InterPro"/>
</dbReference>
<dbReference type="Gene3D" id="3.30.300.130">
    <property type="entry name" value="Fe-S cluster assembly (FSCA)"/>
    <property type="match status" value="1"/>
</dbReference>
<dbReference type="SUPFAM" id="SSF117916">
    <property type="entry name" value="Fe-S cluster assembly (FSCA) domain-like"/>
    <property type="match status" value="1"/>
</dbReference>
<accession>A0A4Y3VHP9</accession>
<dbReference type="GO" id="GO:0005506">
    <property type="term" value="F:iron ion binding"/>
    <property type="evidence" value="ECO:0007669"/>
    <property type="project" value="InterPro"/>
</dbReference>
<dbReference type="AlphaFoldDB" id="A0A4Y3VHP9"/>
<dbReference type="RefSeq" id="WP_373306751.1">
    <property type="nucleotide sequence ID" value="NZ_BJND01000020.1"/>
</dbReference>
<organism evidence="3 4">
    <name type="scientific">Streptomyces spinoverrucosus</name>
    <dbReference type="NCBI Taxonomy" id="284043"/>
    <lineage>
        <taxon>Bacteria</taxon>
        <taxon>Bacillati</taxon>
        <taxon>Actinomycetota</taxon>
        <taxon>Actinomycetes</taxon>
        <taxon>Kitasatosporales</taxon>
        <taxon>Streptomycetaceae</taxon>
        <taxon>Streptomyces</taxon>
    </lineage>
</organism>
<evidence type="ECO:0000313" key="3">
    <source>
        <dbReference type="EMBL" id="GEC05340.1"/>
    </source>
</evidence>
<reference evidence="3 4" key="1">
    <citation type="submission" date="2019-06" db="EMBL/GenBank/DDBJ databases">
        <title>Whole genome shotgun sequence of Streptomyces spinoverrucosus NBRC 14228.</title>
        <authorList>
            <person name="Hosoyama A."/>
            <person name="Uohara A."/>
            <person name="Ohji S."/>
            <person name="Ichikawa N."/>
        </authorList>
    </citation>
    <scope>NUCLEOTIDE SEQUENCE [LARGE SCALE GENOMIC DNA]</scope>
    <source>
        <strain evidence="3 4">NBRC 14228</strain>
    </source>
</reference>
<feature type="domain" description="NIF system FeS cluster assembly NifU C-terminal" evidence="2">
    <location>
        <begin position="113"/>
        <end position="177"/>
    </location>
</feature>
<sequence length="206" mass="21605">MAEPVHPAVHPAVGEPADGTVLPWRLNDGEVMARLARIDEVLEKVGITPGPTAQAALDAVRALTEVYGEALARVLDLADPALRARLTGDELLDHLLVLHDIHPEPPELRASRAVERLRPALQERGGDVELAGVEGPVARVRLRTPGCGSGCGSASAGFEEAVREAVLAAAPELTAVEPVPEPESAKAAFVPLDTVLRRPAQPQGAP</sequence>
<evidence type="ECO:0000256" key="1">
    <source>
        <dbReference type="ARBA" id="ARBA00049958"/>
    </source>
</evidence>
<proteinExistence type="predicted"/>
<name>A0A4Y3VHP9_9ACTN</name>
<dbReference type="Pfam" id="PF01106">
    <property type="entry name" value="NifU"/>
    <property type="match status" value="1"/>
</dbReference>
<comment type="function">
    <text evidence="1">May be involved in the formation or repair of [Fe-S] clusters present in iron-sulfur proteins.</text>
</comment>
<dbReference type="InterPro" id="IPR001075">
    <property type="entry name" value="NIF_FeS_clus_asmbl_NifU_C"/>
</dbReference>